<accession>A0A3P7GQQ3</accession>
<name>A0A3P7GQQ3_TOXCA</name>
<organism evidence="1">
    <name type="scientific">Toxocara canis</name>
    <name type="common">Canine roundworm</name>
    <dbReference type="NCBI Taxonomy" id="6265"/>
    <lineage>
        <taxon>Eukaryota</taxon>
        <taxon>Metazoa</taxon>
        <taxon>Ecdysozoa</taxon>
        <taxon>Nematoda</taxon>
        <taxon>Chromadorea</taxon>
        <taxon>Rhabditida</taxon>
        <taxon>Spirurina</taxon>
        <taxon>Ascaridomorpha</taxon>
        <taxon>Ascaridoidea</taxon>
        <taxon>Toxocaridae</taxon>
        <taxon>Toxocara</taxon>
    </lineage>
</organism>
<evidence type="ECO:0000313" key="1">
    <source>
        <dbReference type="EMBL" id="VDM43569.1"/>
    </source>
</evidence>
<dbReference type="AlphaFoldDB" id="A0A3P7GQQ3"/>
<reference evidence="1" key="1">
    <citation type="submission" date="2018-11" db="EMBL/GenBank/DDBJ databases">
        <authorList>
            <consortium name="Pathogen Informatics"/>
        </authorList>
    </citation>
    <scope>NUCLEOTIDE SEQUENCE [LARGE SCALE GENOMIC DNA]</scope>
</reference>
<gene>
    <name evidence="1" type="ORF">TCNE_LOCUS12248</name>
</gene>
<sequence>MESRATSSQFAQLIRHCAKLPPRGHILRFANARRPSFLSSTDLDGAIFKKTFCNFISFDIFISANSCEPDEIPHRRVVVIGPDGEGANRGFEAASLDIAACLKVVAAPSSFGAAAIARAIVLRYFNILLTI</sequence>
<protein>
    <submittedName>
        <fullName evidence="1">Uncharacterized protein</fullName>
    </submittedName>
</protein>
<dbReference type="EMBL" id="UYWY01021178">
    <property type="protein sequence ID" value="VDM43569.1"/>
    <property type="molecule type" value="Genomic_DNA"/>
</dbReference>
<proteinExistence type="predicted"/>